<keyword evidence="3" id="KW-1185">Reference proteome</keyword>
<evidence type="ECO:0000256" key="1">
    <source>
        <dbReference type="SAM" id="MobiDB-lite"/>
    </source>
</evidence>
<evidence type="ECO:0000313" key="2">
    <source>
        <dbReference type="EMBL" id="GHA73880.1"/>
    </source>
</evidence>
<dbReference type="Proteomes" id="UP000653644">
    <property type="component" value="Unassembled WGS sequence"/>
</dbReference>
<sequence length="77" mass="7963">MSRTREAVVLAAAVVQARAERSGAGGTGPELPCGLQGVSQGSCRRDRAPLTTRPDQRVPVPGRDGGGKLQGKLRGKL</sequence>
<evidence type="ECO:0000313" key="3">
    <source>
        <dbReference type="Proteomes" id="UP000653644"/>
    </source>
</evidence>
<dbReference type="EMBL" id="BMVN01000093">
    <property type="protein sequence ID" value="GHA73880.1"/>
    <property type="molecule type" value="Genomic_DNA"/>
</dbReference>
<accession>A0ABQ3DCC1</accession>
<gene>
    <name evidence="2" type="ORF">GCM10010345_90710</name>
</gene>
<proteinExistence type="predicted"/>
<organism evidence="2 3">
    <name type="scientific">Streptomyces canarius</name>
    <dbReference type="NCBI Taxonomy" id="285453"/>
    <lineage>
        <taxon>Bacteria</taxon>
        <taxon>Bacillati</taxon>
        <taxon>Actinomycetota</taxon>
        <taxon>Actinomycetes</taxon>
        <taxon>Kitasatosporales</taxon>
        <taxon>Streptomycetaceae</taxon>
        <taxon>Streptomyces</taxon>
    </lineage>
</organism>
<evidence type="ECO:0008006" key="4">
    <source>
        <dbReference type="Google" id="ProtNLM"/>
    </source>
</evidence>
<reference evidence="3" key="1">
    <citation type="journal article" date="2019" name="Int. J. Syst. Evol. Microbiol.">
        <title>The Global Catalogue of Microorganisms (GCM) 10K type strain sequencing project: providing services to taxonomists for standard genome sequencing and annotation.</title>
        <authorList>
            <consortium name="The Broad Institute Genomics Platform"/>
            <consortium name="The Broad Institute Genome Sequencing Center for Infectious Disease"/>
            <person name="Wu L."/>
            <person name="Ma J."/>
        </authorList>
    </citation>
    <scope>NUCLEOTIDE SEQUENCE [LARGE SCALE GENOMIC DNA]</scope>
    <source>
        <strain evidence="3">JCM 4733</strain>
    </source>
</reference>
<name>A0ABQ3DCC1_9ACTN</name>
<protein>
    <recommendedName>
        <fullName evidence="4">Secreted protein</fullName>
    </recommendedName>
</protein>
<feature type="region of interest" description="Disordered" evidence="1">
    <location>
        <begin position="18"/>
        <end position="77"/>
    </location>
</feature>
<comment type="caution">
    <text evidence="2">The sequence shown here is derived from an EMBL/GenBank/DDBJ whole genome shotgun (WGS) entry which is preliminary data.</text>
</comment>